<protein>
    <submittedName>
        <fullName evidence="2">Abnormal spindle-like microcephaly-associated protein-like</fullName>
    </submittedName>
</protein>
<dbReference type="Proteomes" id="UP001152797">
    <property type="component" value="Unassembled WGS sequence"/>
</dbReference>
<name>A0A9P1GIB0_9DINO</name>
<evidence type="ECO:0000313" key="1">
    <source>
        <dbReference type="EMBL" id="CAI4011294.1"/>
    </source>
</evidence>
<dbReference type="OrthoDB" id="426617at2759"/>
<comment type="caution">
    <text evidence="1">The sequence shown here is derived from an EMBL/GenBank/DDBJ whole genome shotgun (WGS) entry which is preliminary data.</text>
</comment>
<feature type="non-terminal residue" evidence="1">
    <location>
        <position position="722"/>
    </location>
</feature>
<sequence length="722" mass="85702">MGRLSHSMNAPEDADPEKMQIIFGPISDKINDRPPQSLHIWTREGSKFFLRCLSAWRLWSIGQAQELRRANRLALSRHLRSLLRSWRRTVRELLQVEASRAQELLRHQERKKLRYVRSMLHLRASCFKMRTFSWTARVAQLAQLALLEWHMASRVSRLARSVSLRERKESFKKVLICFKTAVRNGQSARRVAQQQHVRLLADVVLSWQHAVKLKAERTQLFQSKAKHLRNLRLRQNLVTWHNQFQFLNRERVREASIRSNRRLRMLLHAFTLLKDARKLAQKTRKVLQKLRTRQAQQGLQALKLNADRLRRMRAVSSKQKCFVSRNRLKSWNLLYHFLEKVTKLAATQQLFAQQLLALWLHGCVVSEIFCSWQSAVKLLIREAQAAEFHRMSLKRHTDSVFQAWLASAERLKLQRRTKLRRFELLWVGRFILAWQGHLVNLHLIELHRKEQLLKAARQILLVWQHNCHALRQFRVMQLRKSFQLCAPAFCLWRVVRLTECIKSTAERQLRIWTLSSWAQWAALRRQVRDDVAWQRWADGIVDLFTTRRLLLGLPTCFASWSHFHRFRKARMTLAFNKQLQKDRQIAQIGLSALRRNLALSRFSKVDRLLRRVQTSQMLQLLLHLRKVSRISSQSDTVAALHRRLCKVRALRGLHRVYQQRRSCTQMAKILTSNLQRWSLTKMRYVQNLMDSTSLAVAEACRLRSLTVTWSCWLKVRQILHSQ</sequence>
<organism evidence="1">
    <name type="scientific">Cladocopium goreaui</name>
    <dbReference type="NCBI Taxonomy" id="2562237"/>
    <lineage>
        <taxon>Eukaryota</taxon>
        <taxon>Sar</taxon>
        <taxon>Alveolata</taxon>
        <taxon>Dinophyceae</taxon>
        <taxon>Suessiales</taxon>
        <taxon>Symbiodiniaceae</taxon>
        <taxon>Cladocopium</taxon>
    </lineage>
</organism>
<keyword evidence="3" id="KW-1185">Reference proteome</keyword>
<proteinExistence type="predicted"/>
<evidence type="ECO:0000313" key="2">
    <source>
        <dbReference type="EMBL" id="CAL4798606.1"/>
    </source>
</evidence>
<dbReference type="AlphaFoldDB" id="A0A9P1GIB0"/>
<dbReference type="EMBL" id="CAMXCT030005070">
    <property type="protein sequence ID" value="CAL4798606.1"/>
    <property type="molecule type" value="Genomic_DNA"/>
</dbReference>
<evidence type="ECO:0000313" key="3">
    <source>
        <dbReference type="Proteomes" id="UP001152797"/>
    </source>
</evidence>
<accession>A0A9P1GIB0</accession>
<dbReference type="EMBL" id="CAMXCT020005070">
    <property type="protein sequence ID" value="CAL1164669.1"/>
    <property type="molecule type" value="Genomic_DNA"/>
</dbReference>
<gene>
    <name evidence="1" type="ORF">C1SCF055_LOCUS36473</name>
</gene>
<reference evidence="1" key="1">
    <citation type="submission" date="2022-10" db="EMBL/GenBank/DDBJ databases">
        <authorList>
            <person name="Chen Y."/>
            <person name="Dougan E. K."/>
            <person name="Chan C."/>
            <person name="Rhodes N."/>
            <person name="Thang M."/>
        </authorList>
    </citation>
    <scope>NUCLEOTIDE SEQUENCE</scope>
</reference>
<reference evidence="2 3" key="2">
    <citation type="submission" date="2024-05" db="EMBL/GenBank/DDBJ databases">
        <authorList>
            <person name="Chen Y."/>
            <person name="Shah S."/>
            <person name="Dougan E. K."/>
            <person name="Thang M."/>
            <person name="Chan C."/>
        </authorList>
    </citation>
    <scope>NUCLEOTIDE SEQUENCE [LARGE SCALE GENOMIC DNA]</scope>
</reference>
<dbReference type="EMBL" id="CAMXCT010005070">
    <property type="protein sequence ID" value="CAI4011294.1"/>
    <property type="molecule type" value="Genomic_DNA"/>
</dbReference>